<dbReference type="AlphaFoldDB" id="A0AAV9LXF1"/>
<organism evidence="2 3">
    <name type="scientific">Solanum pinnatisectum</name>
    <name type="common">tansyleaf nightshade</name>
    <dbReference type="NCBI Taxonomy" id="50273"/>
    <lineage>
        <taxon>Eukaryota</taxon>
        <taxon>Viridiplantae</taxon>
        <taxon>Streptophyta</taxon>
        <taxon>Embryophyta</taxon>
        <taxon>Tracheophyta</taxon>
        <taxon>Spermatophyta</taxon>
        <taxon>Magnoliopsida</taxon>
        <taxon>eudicotyledons</taxon>
        <taxon>Gunneridae</taxon>
        <taxon>Pentapetalae</taxon>
        <taxon>asterids</taxon>
        <taxon>lamiids</taxon>
        <taxon>Solanales</taxon>
        <taxon>Solanaceae</taxon>
        <taxon>Solanoideae</taxon>
        <taxon>Solaneae</taxon>
        <taxon>Solanum</taxon>
    </lineage>
</organism>
<proteinExistence type="predicted"/>
<protein>
    <submittedName>
        <fullName evidence="2">Uncharacterized protein</fullName>
    </submittedName>
</protein>
<accession>A0AAV9LXF1</accession>
<evidence type="ECO:0000256" key="1">
    <source>
        <dbReference type="SAM" id="Phobius"/>
    </source>
</evidence>
<keyword evidence="1" id="KW-1133">Transmembrane helix</keyword>
<keyword evidence="1" id="KW-0812">Transmembrane</keyword>
<gene>
    <name evidence="2" type="ORF">R3W88_023369</name>
</gene>
<name>A0AAV9LXF1_9SOLN</name>
<reference evidence="2 3" key="1">
    <citation type="submission" date="2023-10" db="EMBL/GenBank/DDBJ databases">
        <title>Genome-Wide Identification Analysis in wild type Solanum Pinnatisectum Reveals Some Genes Defensing Phytophthora Infestans.</title>
        <authorList>
            <person name="Sun C."/>
        </authorList>
    </citation>
    <scope>NUCLEOTIDE SEQUENCE [LARGE SCALE GENOMIC DNA]</scope>
    <source>
        <strain evidence="2">LQN</strain>
        <tissue evidence="2">Leaf</tissue>
    </source>
</reference>
<sequence>MAQVRATVSWAAPKVPTWGFALLIGLFIILFALIVIVICFCYFDFCRPQMSRAPDREIQDAPVVIATPPVVIATPLVVVETQEAPIEERHPVDPDDIIRDFP</sequence>
<keyword evidence="3" id="KW-1185">Reference proteome</keyword>
<comment type="caution">
    <text evidence="2">The sequence shown here is derived from an EMBL/GenBank/DDBJ whole genome shotgun (WGS) entry which is preliminary data.</text>
</comment>
<evidence type="ECO:0000313" key="2">
    <source>
        <dbReference type="EMBL" id="KAK4730381.1"/>
    </source>
</evidence>
<feature type="transmembrane region" description="Helical" evidence="1">
    <location>
        <begin position="20"/>
        <end position="43"/>
    </location>
</feature>
<dbReference type="EMBL" id="JAWPEI010000004">
    <property type="protein sequence ID" value="KAK4730381.1"/>
    <property type="molecule type" value="Genomic_DNA"/>
</dbReference>
<dbReference type="Proteomes" id="UP001311915">
    <property type="component" value="Unassembled WGS sequence"/>
</dbReference>
<evidence type="ECO:0000313" key="3">
    <source>
        <dbReference type="Proteomes" id="UP001311915"/>
    </source>
</evidence>
<keyword evidence="1" id="KW-0472">Membrane</keyword>